<dbReference type="Proteomes" id="UP000188181">
    <property type="component" value="Chromosome"/>
</dbReference>
<keyword evidence="3" id="KW-1185">Reference proteome</keyword>
<name>A0A1Q2MI28_9BACT</name>
<reference evidence="3" key="1">
    <citation type="submission" date="2017-02" db="EMBL/GenBank/DDBJ databases">
        <title>Comparative genomics and description of representatives of a novel lineage of planctomycetes thriving in anoxic sediments.</title>
        <authorList>
            <person name="Spring S."/>
            <person name="Bunk B."/>
            <person name="Sproer C."/>
        </authorList>
    </citation>
    <scope>NUCLEOTIDE SEQUENCE [LARGE SCALE GENOMIC DNA]</scope>
    <source>
        <strain evidence="3">SM-Chi-D1</strain>
    </source>
</reference>
<evidence type="ECO:0000313" key="2">
    <source>
        <dbReference type="EMBL" id="AQQ72309.1"/>
    </source>
</evidence>
<dbReference type="InterPro" id="IPR029069">
    <property type="entry name" value="HotDog_dom_sf"/>
</dbReference>
<evidence type="ECO:0000313" key="3">
    <source>
        <dbReference type="Proteomes" id="UP000188181"/>
    </source>
</evidence>
<dbReference type="Pfam" id="PF07977">
    <property type="entry name" value="FabA"/>
    <property type="match status" value="1"/>
</dbReference>
<dbReference type="SUPFAM" id="SSF54637">
    <property type="entry name" value="Thioesterase/thiol ester dehydrase-isomerase"/>
    <property type="match status" value="1"/>
</dbReference>
<proteinExistence type="predicted"/>
<dbReference type="AlphaFoldDB" id="A0A1Q2MI28"/>
<dbReference type="GO" id="GO:0019171">
    <property type="term" value="F:(3R)-hydroxyacyl-[acyl-carrier-protein] dehydratase activity"/>
    <property type="evidence" value="ECO:0007669"/>
    <property type="project" value="UniProtKB-EC"/>
</dbReference>
<protein>
    <submittedName>
        <fullName evidence="2">3-hydroxyacyl-[acyl-carrier-protein] dehydratase FabZ</fullName>
        <ecNumber evidence="2">4.2.1.59</ecNumber>
    </submittedName>
</protein>
<keyword evidence="1 2" id="KW-0456">Lyase</keyword>
<evidence type="ECO:0000256" key="1">
    <source>
        <dbReference type="ARBA" id="ARBA00023239"/>
    </source>
</evidence>
<dbReference type="RefSeq" id="WP_146684514.1">
    <property type="nucleotide sequence ID" value="NZ_CP019646.1"/>
</dbReference>
<dbReference type="PANTHER" id="PTHR30272:SF1">
    <property type="entry name" value="3-HYDROXYACYL-[ACYL-CARRIER-PROTEIN] DEHYDRATASE"/>
    <property type="match status" value="1"/>
</dbReference>
<dbReference type="PANTHER" id="PTHR30272">
    <property type="entry name" value="3-HYDROXYACYL-[ACYL-CARRIER-PROTEIN] DEHYDRATASE"/>
    <property type="match status" value="1"/>
</dbReference>
<dbReference type="KEGG" id="pbas:SMSP2_02692"/>
<dbReference type="EC" id="4.2.1.59" evidence="2"/>
<accession>A0A1Q2MI28</accession>
<dbReference type="InterPro" id="IPR013114">
    <property type="entry name" value="FabA_FabZ"/>
</dbReference>
<dbReference type="OrthoDB" id="272251at2"/>
<dbReference type="CDD" id="cd01288">
    <property type="entry name" value="FabZ"/>
    <property type="match status" value="1"/>
</dbReference>
<gene>
    <name evidence="2" type="primary">fabZ_3</name>
    <name evidence="2" type="ORF">SMSP2_02692</name>
</gene>
<dbReference type="Gene3D" id="3.10.129.10">
    <property type="entry name" value="Hotdog Thioesterase"/>
    <property type="match status" value="1"/>
</dbReference>
<sequence>MPPKLLVDISQIDKNNIIFDRDEILKYNPQNYEMQQLDAVVWYDKEARQALGYKDLTENEFWVRGHIPGRPIMPGVIMVEAAAQLSSFCMKRIFGTQGFLGFAGIKNAKFRGTVVPGERLYLLGEITKIQSRKFTAVVQGIVNDKMIFECEISGMNV</sequence>
<dbReference type="STRING" id="1851148.SMSP2_02692"/>
<organism evidence="2 3">
    <name type="scientific">Limihaloglobus sulfuriphilus</name>
    <dbReference type="NCBI Taxonomy" id="1851148"/>
    <lineage>
        <taxon>Bacteria</taxon>
        <taxon>Pseudomonadati</taxon>
        <taxon>Planctomycetota</taxon>
        <taxon>Phycisphaerae</taxon>
        <taxon>Sedimentisphaerales</taxon>
        <taxon>Sedimentisphaeraceae</taxon>
        <taxon>Limihaloglobus</taxon>
    </lineage>
</organism>
<dbReference type="EMBL" id="CP019646">
    <property type="protein sequence ID" value="AQQ72309.1"/>
    <property type="molecule type" value="Genomic_DNA"/>
</dbReference>